<dbReference type="PANTHER" id="PTHR30093:SF2">
    <property type="entry name" value="TYPE II SECRETION SYSTEM PROTEIN H"/>
    <property type="match status" value="1"/>
</dbReference>
<evidence type="ECO:0000313" key="3">
    <source>
        <dbReference type="Proteomes" id="UP000033935"/>
    </source>
</evidence>
<dbReference type="EMBL" id="LBWG01000036">
    <property type="protein sequence ID" value="KKR03203.1"/>
    <property type="molecule type" value="Genomic_DNA"/>
</dbReference>
<gene>
    <name evidence="2" type="ORF">UT30_C0036G0002</name>
</gene>
<organism evidence="2 3">
    <name type="scientific">Candidatus Uhrbacteria bacterium GW2011_GWF2_39_13</name>
    <dbReference type="NCBI Taxonomy" id="1618995"/>
    <lineage>
        <taxon>Bacteria</taxon>
        <taxon>Candidatus Uhriibacteriota</taxon>
    </lineage>
</organism>
<dbReference type="SUPFAM" id="SSF54523">
    <property type="entry name" value="Pili subunits"/>
    <property type="match status" value="1"/>
</dbReference>
<dbReference type="AlphaFoldDB" id="A0A0G0MJA2"/>
<evidence type="ECO:0000313" key="2">
    <source>
        <dbReference type="EMBL" id="KKR03203.1"/>
    </source>
</evidence>
<proteinExistence type="predicted"/>
<keyword evidence="1" id="KW-0472">Membrane</keyword>
<protein>
    <submittedName>
        <fullName evidence="2">Type II secretory pathway, pseudopilin PulG</fullName>
    </submittedName>
</protein>
<dbReference type="InterPro" id="IPR012902">
    <property type="entry name" value="N_methyl_site"/>
</dbReference>
<comment type="caution">
    <text evidence="2">The sequence shown here is derived from an EMBL/GenBank/DDBJ whole genome shotgun (WGS) entry which is preliminary data.</text>
</comment>
<name>A0A0G0MJA2_9BACT</name>
<dbReference type="Proteomes" id="UP000033935">
    <property type="component" value="Unassembled WGS sequence"/>
</dbReference>
<feature type="transmembrane region" description="Helical" evidence="1">
    <location>
        <begin position="12"/>
        <end position="35"/>
    </location>
</feature>
<dbReference type="PANTHER" id="PTHR30093">
    <property type="entry name" value="GENERAL SECRETION PATHWAY PROTEIN G"/>
    <property type="match status" value="1"/>
</dbReference>
<reference evidence="2 3" key="1">
    <citation type="journal article" date="2015" name="Nature">
        <title>rRNA introns, odd ribosomes, and small enigmatic genomes across a large radiation of phyla.</title>
        <authorList>
            <person name="Brown C.T."/>
            <person name="Hug L.A."/>
            <person name="Thomas B.C."/>
            <person name="Sharon I."/>
            <person name="Castelle C.J."/>
            <person name="Singh A."/>
            <person name="Wilkins M.J."/>
            <person name="Williams K.H."/>
            <person name="Banfield J.F."/>
        </authorList>
    </citation>
    <scope>NUCLEOTIDE SEQUENCE [LARGE SCALE GENOMIC DNA]</scope>
</reference>
<dbReference type="NCBIfam" id="TIGR02532">
    <property type="entry name" value="IV_pilin_GFxxxE"/>
    <property type="match status" value="1"/>
</dbReference>
<accession>A0A0G0MJA2</accession>
<keyword evidence="1" id="KW-1133">Transmembrane helix</keyword>
<evidence type="ECO:0000256" key="1">
    <source>
        <dbReference type="SAM" id="Phobius"/>
    </source>
</evidence>
<dbReference type="Gene3D" id="3.30.700.10">
    <property type="entry name" value="Glycoprotein, Type 4 Pilin"/>
    <property type="match status" value="1"/>
</dbReference>
<keyword evidence="1" id="KW-0812">Transmembrane</keyword>
<dbReference type="InterPro" id="IPR045584">
    <property type="entry name" value="Pilin-like"/>
</dbReference>
<sequence>MKTRKRNLRIRELPFTLIELLVVISIIAILASLLLPSLQKVKIKSQTIKCANNLKQCGLIFSSYIDDSNGHFFTYMSGGRMWTRKDYGGLFKADHVDTKNEKVFLCPGDKNPFGGLNQLYCSFGVNSSIASVEKTFIPKYLYPSKTFIFIDTQLSDSGDAYPVRLDASEDQRAHIYAATPRHSNSANILYLDMHVNNLSDPGNNVPRTSADVFWRGY</sequence>